<feature type="transmembrane region" description="Helical" evidence="2">
    <location>
        <begin position="452"/>
        <end position="473"/>
    </location>
</feature>
<keyword evidence="2" id="KW-0812">Transmembrane</keyword>
<feature type="transmembrane region" description="Helical" evidence="2">
    <location>
        <begin position="571"/>
        <end position="596"/>
    </location>
</feature>
<proteinExistence type="predicted"/>
<feature type="transmembrane region" description="Helical" evidence="2">
    <location>
        <begin position="819"/>
        <end position="843"/>
    </location>
</feature>
<feature type="compositionally biased region" description="Low complexity" evidence="1">
    <location>
        <begin position="27"/>
        <end position="44"/>
    </location>
</feature>
<evidence type="ECO:0000256" key="1">
    <source>
        <dbReference type="SAM" id="MobiDB-lite"/>
    </source>
</evidence>
<feature type="transmembrane region" description="Helical" evidence="2">
    <location>
        <begin position="726"/>
        <end position="744"/>
    </location>
</feature>
<dbReference type="Proteomes" id="UP000698800">
    <property type="component" value="Unassembled WGS sequence"/>
</dbReference>
<organism evidence="3 4">
    <name type="scientific">Glutinoglossum americanum</name>
    <dbReference type="NCBI Taxonomy" id="1670608"/>
    <lineage>
        <taxon>Eukaryota</taxon>
        <taxon>Fungi</taxon>
        <taxon>Dikarya</taxon>
        <taxon>Ascomycota</taxon>
        <taxon>Pezizomycotina</taxon>
        <taxon>Geoglossomycetes</taxon>
        <taxon>Geoglossales</taxon>
        <taxon>Geoglossaceae</taxon>
        <taxon>Glutinoglossum</taxon>
    </lineage>
</organism>
<keyword evidence="4" id="KW-1185">Reference proteome</keyword>
<dbReference type="OrthoDB" id="3248909at2759"/>
<evidence type="ECO:0000313" key="3">
    <source>
        <dbReference type="EMBL" id="KAH0543468.1"/>
    </source>
</evidence>
<evidence type="ECO:0000313" key="4">
    <source>
        <dbReference type="Proteomes" id="UP000698800"/>
    </source>
</evidence>
<dbReference type="PANTHER" id="PTHR37544">
    <property type="entry name" value="SPRAY-RELATED"/>
    <property type="match status" value="1"/>
</dbReference>
<dbReference type="InterPro" id="IPR021840">
    <property type="entry name" value="DUF3433"/>
</dbReference>
<keyword evidence="2" id="KW-0472">Membrane</keyword>
<feature type="transmembrane region" description="Helical" evidence="2">
    <location>
        <begin position="863"/>
        <end position="887"/>
    </location>
</feature>
<feature type="region of interest" description="Disordered" evidence="1">
    <location>
        <begin position="417"/>
        <end position="440"/>
    </location>
</feature>
<feature type="compositionally biased region" description="Low complexity" evidence="1">
    <location>
        <begin position="7"/>
        <end position="19"/>
    </location>
</feature>
<feature type="region of interest" description="Disordered" evidence="1">
    <location>
        <begin position="181"/>
        <end position="210"/>
    </location>
</feature>
<comment type="caution">
    <text evidence="3">The sequence shown here is derived from an EMBL/GenBank/DDBJ whole genome shotgun (WGS) entry which is preliminary data.</text>
</comment>
<keyword evidence="2" id="KW-1133">Transmembrane helix</keyword>
<gene>
    <name evidence="3" type="ORF">FGG08_002233</name>
</gene>
<sequence length="984" mass="108444">MADPWHSHSNYSYGSGHPSTPAPPTPGQATPVSSSSNISTPGSSADHLGSQHGGYPSSDHPSEVTNYPPMHTYEISPPTSPSNDRFPYSAGSDPHRLGSGLFPGSTAPDTPRNRELHLGPDSRSASQFLPTDGQPTMLDARAPTDRPARGLSYPPVLLPAAAPAYQIPAAPAPPPLPLGMSYDHGSINAKSQSPSPWSPTGASASSARRSHTGGFLADKVLGSFRQQKSYRQLSSGDDGIVLEDLPEGDLSNPRAPPRLKKRGAYHSAKDVDSDDEHGSIGFDITSFGGGPILESQRSLSPTELRDESERNLRREQGNYAAEFHQLEQLEAQGITNGLGGGMFGIRKEFNAPSDGPIAPHSFVPSGEVNNIRSRVGLTRGRSIRDIAQREAKQTQQMVVVNEYPGVDLGVLDGGSARDFSTSQREANERGDISGTSKSNPEMPNWRPFSMRWPYISILIILASAMAALQEFLFRLSNARSKRDPPEGLLTFKSPKELSVWQYFCWKYMPTLVAVTYGIMWQVVDFEVKRLEPYYQLSRKGGALAEESLSIDYLTFWHYLTPLKAIRYRHWAVVYCSVATLLAGSIAPTLQSASVVLSPTQRLRKPGEPKYVNMHHIWSRVLSATFFVVALFGLLLLWQLRRKSGLLSDPKGIAGIAAMATKSHILMDFQGLDIEKEGKIHKTLRHRRYVLHKSSLWQGEYVRNRGQRSLQSKKQNPHPLMLRKKAGIPYIISIALFMGVVPVLVFNTKANIVTEKAPWLLTAGAVIIKLMWNTLECGIRMIEPFYILSKRHAPSKTLTLDYTGTIPGFMPIVAFLNGHYLVALVGTNAVLAEVLTVCVSSFGVKGSDFLGIDTGQRDGEETFRSFWVSLVLALSILLSLAVSACLVYHYRGHAFLPRQPGTIASVLAFIHQSKMLWDFVDTETLNAKQMTVHLGKKGKKYGIGWFTGRDKKRHCGVDEEELTSNYTHGIDLKDALNPWEDWGRL</sequence>
<dbReference type="AlphaFoldDB" id="A0A9P8IDA3"/>
<dbReference type="PANTHER" id="PTHR37544:SF3">
    <property type="entry name" value="SPRAY"/>
    <property type="match status" value="1"/>
</dbReference>
<dbReference type="EMBL" id="JAGHQL010000032">
    <property type="protein sequence ID" value="KAH0543468.1"/>
    <property type="molecule type" value="Genomic_DNA"/>
</dbReference>
<feature type="transmembrane region" description="Helical" evidence="2">
    <location>
        <begin position="616"/>
        <end position="637"/>
    </location>
</feature>
<feature type="compositionally biased region" description="Basic and acidic residues" evidence="1">
    <location>
        <begin position="111"/>
        <end position="120"/>
    </location>
</feature>
<name>A0A9P8IDA3_9PEZI</name>
<protein>
    <submittedName>
        <fullName evidence="3">Uncharacterized protein</fullName>
    </submittedName>
</protein>
<feature type="region of interest" description="Disordered" evidence="1">
    <location>
        <begin position="230"/>
        <end position="310"/>
    </location>
</feature>
<accession>A0A9P8IDA3</accession>
<dbReference type="Pfam" id="PF11915">
    <property type="entry name" value="DUF3433"/>
    <property type="match status" value="2"/>
</dbReference>
<reference evidence="3" key="1">
    <citation type="submission" date="2021-03" db="EMBL/GenBank/DDBJ databases">
        <title>Comparative genomics and phylogenomic investigation of the class Geoglossomycetes provide insights into ecological specialization and systematics.</title>
        <authorList>
            <person name="Melie T."/>
            <person name="Pirro S."/>
            <person name="Miller A.N."/>
            <person name="Quandt A."/>
        </authorList>
    </citation>
    <scope>NUCLEOTIDE SEQUENCE</scope>
    <source>
        <strain evidence="3">GBOQ0MN5Z8</strain>
    </source>
</reference>
<evidence type="ECO:0000256" key="2">
    <source>
        <dbReference type="SAM" id="Phobius"/>
    </source>
</evidence>
<feature type="compositionally biased region" description="Polar residues" evidence="1">
    <location>
        <begin position="188"/>
        <end position="207"/>
    </location>
</feature>
<feature type="region of interest" description="Disordered" evidence="1">
    <location>
        <begin position="1"/>
        <end position="151"/>
    </location>
</feature>